<reference evidence="4" key="2">
    <citation type="submission" date="2023-01" db="EMBL/GenBank/DDBJ databases">
        <authorList>
            <person name="Sun Q."/>
            <person name="Evtushenko L."/>
        </authorList>
    </citation>
    <scope>NUCLEOTIDE SEQUENCE</scope>
    <source>
        <strain evidence="4">VKM Ac-1401</strain>
    </source>
</reference>
<dbReference type="PROSITE" id="PS51257">
    <property type="entry name" value="PROKAR_LIPOPROTEIN"/>
    <property type="match status" value="1"/>
</dbReference>
<reference evidence="4" key="1">
    <citation type="journal article" date="2014" name="Int. J. Syst. Evol. Microbiol.">
        <title>Complete genome sequence of Corynebacterium casei LMG S-19264T (=DSM 44701T), isolated from a smear-ripened cheese.</title>
        <authorList>
            <consortium name="US DOE Joint Genome Institute (JGI-PGF)"/>
            <person name="Walter F."/>
            <person name="Albersmeier A."/>
            <person name="Kalinowski J."/>
            <person name="Ruckert C."/>
        </authorList>
    </citation>
    <scope>NUCLEOTIDE SEQUENCE</scope>
    <source>
        <strain evidence="4">VKM Ac-1401</strain>
    </source>
</reference>
<feature type="region of interest" description="Disordered" evidence="1">
    <location>
        <begin position="179"/>
        <end position="204"/>
    </location>
</feature>
<evidence type="ECO:0000313" key="4">
    <source>
        <dbReference type="EMBL" id="GLJ76793.1"/>
    </source>
</evidence>
<accession>A0A9W6HBL6</accession>
<dbReference type="Pfam" id="PF04775">
    <property type="entry name" value="Bile_Hydr_Trans"/>
    <property type="match status" value="1"/>
</dbReference>
<keyword evidence="2" id="KW-0732">Signal</keyword>
<evidence type="ECO:0000256" key="2">
    <source>
        <dbReference type="SAM" id="SignalP"/>
    </source>
</evidence>
<dbReference type="InterPro" id="IPR029058">
    <property type="entry name" value="AB_hydrolase_fold"/>
</dbReference>
<dbReference type="InterPro" id="IPR042490">
    <property type="entry name" value="Thio_Ohase/BAAT_N"/>
</dbReference>
<dbReference type="Gene3D" id="3.40.50.1820">
    <property type="entry name" value="alpha/beta hydrolase"/>
    <property type="match status" value="1"/>
</dbReference>
<feature type="chain" id="PRO_5040846999" description="Acyl-CoA thioester hydrolase/bile acid-CoA amino acid N-acetyltransferase domain-containing protein" evidence="2">
    <location>
        <begin position="30"/>
        <end position="447"/>
    </location>
</feature>
<dbReference type="EMBL" id="BSEN01000011">
    <property type="protein sequence ID" value="GLJ76793.1"/>
    <property type="molecule type" value="Genomic_DNA"/>
</dbReference>
<gene>
    <name evidence="4" type="ORF">GCM10017584_23670</name>
</gene>
<sequence>MRWRRRNGRTAILVACALTVAALLGGCGASPGPDVGPHFVTPPLIRYTTVLWPVPLQLVGAEPGSRLRLVATVPTKRGVWSSSATYTVPGTGTVDLAIERPQLARFTEPDSAGLFWSLRGPSLTPSEVLKLWMRTTLPVTIDVYDAGRVVASRVFRLDGLGTTRGPITVYSSDLDAASARAGDRRPPLGLPDPPPPTTHENGPIGRFYSATSIERPRTPAVVVFDDPALGASADYVAPLLAQFGASVFVLPMARDADGLHAAGAIDSSTVAAVLDWLQSRPDVNARSIFAYGTSQSEQFALWAAARFGGRFAGAIGAGGVSAHLCLAAGDFAPVFENGVGLRCVRDATQVDARSVIPLGSVRGPVVLGCAGHDAVLPNSCAWQRAVLATHTARASDRLVEAPASTHAMTVPPGLPIALPSGDGQSTQKARIAFWDAVGAVLLRAARQ</sequence>
<dbReference type="RefSeq" id="WP_271177453.1">
    <property type="nucleotide sequence ID" value="NZ_BAAAJO010000009.1"/>
</dbReference>
<proteinExistence type="predicted"/>
<keyword evidence="5" id="KW-1185">Reference proteome</keyword>
<dbReference type="Gene3D" id="2.60.40.2240">
    <property type="entry name" value="Acyl-CoA thioester hydrolase/BAAT N-terminal domain"/>
    <property type="match status" value="1"/>
</dbReference>
<feature type="signal peptide" evidence="2">
    <location>
        <begin position="1"/>
        <end position="29"/>
    </location>
</feature>
<evidence type="ECO:0000313" key="5">
    <source>
        <dbReference type="Proteomes" id="UP001142372"/>
    </source>
</evidence>
<evidence type="ECO:0000259" key="3">
    <source>
        <dbReference type="Pfam" id="PF04775"/>
    </source>
</evidence>
<dbReference type="Proteomes" id="UP001142372">
    <property type="component" value="Unassembled WGS sequence"/>
</dbReference>
<dbReference type="AlphaFoldDB" id="A0A9W6HBL6"/>
<evidence type="ECO:0000256" key="1">
    <source>
        <dbReference type="SAM" id="MobiDB-lite"/>
    </source>
</evidence>
<feature type="domain" description="Acyl-CoA thioester hydrolase/bile acid-CoA amino acid N-acetyltransferase" evidence="3">
    <location>
        <begin position="53"/>
        <end position="154"/>
    </location>
</feature>
<dbReference type="InterPro" id="IPR006862">
    <property type="entry name" value="Thio_Ohase/aa_AcTrfase"/>
</dbReference>
<name>A0A9W6HBL6_9MICO</name>
<dbReference type="SUPFAM" id="SSF53474">
    <property type="entry name" value="alpha/beta-Hydrolases"/>
    <property type="match status" value="1"/>
</dbReference>
<organism evidence="4 5">
    <name type="scientific">Leifsonia poae</name>
    <dbReference type="NCBI Taxonomy" id="110933"/>
    <lineage>
        <taxon>Bacteria</taxon>
        <taxon>Bacillati</taxon>
        <taxon>Actinomycetota</taxon>
        <taxon>Actinomycetes</taxon>
        <taxon>Micrococcales</taxon>
        <taxon>Microbacteriaceae</taxon>
        <taxon>Leifsonia</taxon>
    </lineage>
</organism>
<protein>
    <recommendedName>
        <fullName evidence="3">Acyl-CoA thioester hydrolase/bile acid-CoA amino acid N-acetyltransferase domain-containing protein</fullName>
    </recommendedName>
</protein>
<feature type="compositionally biased region" description="Pro residues" evidence="1">
    <location>
        <begin position="188"/>
        <end position="197"/>
    </location>
</feature>
<comment type="caution">
    <text evidence="4">The sequence shown here is derived from an EMBL/GenBank/DDBJ whole genome shotgun (WGS) entry which is preliminary data.</text>
</comment>